<evidence type="ECO:0000259" key="7">
    <source>
        <dbReference type="PROSITE" id="PS50305"/>
    </source>
</evidence>
<dbReference type="InterPro" id="IPR029035">
    <property type="entry name" value="DHS-like_NAD/FAD-binding_dom"/>
</dbReference>
<keyword evidence="9" id="KW-1185">Reference proteome</keyword>
<dbReference type="InterPro" id="IPR003000">
    <property type="entry name" value="Sirtuin"/>
</dbReference>
<dbReference type="InterPro" id="IPR026591">
    <property type="entry name" value="Sirtuin_cat_small_dom_sf"/>
</dbReference>
<keyword evidence="5" id="KW-0862">Zinc</keyword>
<feature type="binding site" evidence="5">
    <location>
        <position position="250"/>
    </location>
    <ligand>
        <name>Zn(2+)</name>
        <dbReference type="ChEBI" id="CHEBI:29105"/>
    </ligand>
</feature>
<dbReference type="PANTHER" id="PTHR11085:SF8">
    <property type="entry name" value="NAD-DEPENDENT HISTONE DEACETYLASE HST3"/>
    <property type="match status" value="1"/>
</dbReference>
<evidence type="ECO:0000256" key="5">
    <source>
        <dbReference type="PROSITE-ProRule" id="PRU00236"/>
    </source>
</evidence>
<dbReference type="Pfam" id="PF02146">
    <property type="entry name" value="SIR2"/>
    <property type="match status" value="2"/>
</dbReference>
<feature type="region of interest" description="Disordered" evidence="6">
    <location>
        <begin position="431"/>
        <end position="463"/>
    </location>
</feature>
<dbReference type="InterPro" id="IPR050134">
    <property type="entry name" value="NAD-dep_sirtuin_deacylases"/>
</dbReference>
<dbReference type="GO" id="GO:0070403">
    <property type="term" value="F:NAD+ binding"/>
    <property type="evidence" value="ECO:0007669"/>
    <property type="project" value="InterPro"/>
</dbReference>
<evidence type="ECO:0000256" key="1">
    <source>
        <dbReference type="ARBA" id="ARBA00004173"/>
    </source>
</evidence>
<evidence type="ECO:0000256" key="4">
    <source>
        <dbReference type="ARBA" id="ARBA00023027"/>
    </source>
</evidence>
<dbReference type="PROSITE" id="PS50305">
    <property type="entry name" value="SIRTUIN"/>
    <property type="match status" value="1"/>
</dbReference>
<dbReference type="Proteomes" id="UP000198372">
    <property type="component" value="Unassembled WGS sequence"/>
</dbReference>
<dbReference type="GO" id="GO:0005739">
    <property type="term" value="C:mitochondrion"/>
    <property type="evidence" value="ECO:0007669"/>
    <property type="project" value="UniProtKB-SubCell"/>
</dbReference>
<comment type="similarity">
    <text evidence="2">Belongs to the sirtuin family. Class I subfamily.</text>
</comment>
<feature type="binding site" evidence="5">
    <location>
        <position position="222"/>
    </location>
    <ligand>
        <name>Zn(2+)</name>
        <dbReference type="ChEBI" id="CHEBI:29105"/>
    </ligand>
</feature>
<name>A0A238FIR4_9BASI</name>
<sequence>MLIRYSASTPAHLEPEQVSLALSDISTAIAQARSAIVMLGAGASTNAGIADFRSKSTGLYSRQSADAMPSVTTTTTAAAEAAHAPFSDEALSCTSCSQSSTSTQTQNSTQADPTPTQLRSFFTSSSFRDPSTRVRSLKFFASFKTQIDQILEQGPSRGVTSVHRFSGELKAIERLRRVYSQNIDGFETSGGLTNVELGVEGGVERDRGDKAQLHGTVSNARCSECDHSEPCGRSVVEQWARGEMAECRKCQARMQSRSILGKRALRPRSYLRPSIVLYDETIPYSKTIARLANQDISQIDCLLVCGTSLRIGGFVKMVKSFGAAVRSRGGLCVLVNRETVARSWDEVFDYHVMADCDDFVERIKAECKASDPKAWKGVKKRQRAFLRSTLASASTATEATLGATRPPISDLESRGPVSSFPTKICFSQLSDRVERRAPRRPTPTKKKARRTSKRLGTTCTEVESLPDEREAREIALMAEMILKKEERERRRKRMEKSCAGGGGGRVDP</sequence>
<feature type="region of interest" description="Disordered" evidence="6">
    <location>
        <begin position="397"/>
        <end position="416"/>
    </location>
</feature>
<comment type="subcellular location">
    <subcellularLocation>
        <location evidence="1">Mitochondrion</location>
    </subcellularLocation>
</comment>
<evidence type="ECO:0000313" key="9">
    <source>
        <dbReference type="Proteomes" id="UP000198372"/>
    </source>
</evidence>
<evidence type="ECO:0000256" key="2">
    <source>
        <dbReference type="ARBA" id="ARBA00006924"/>
    </source>
</evidence>
<feature type="region of interest" description="Disordered" evidence="6">
    <location>
        <begin position="485"/>
        <end position="508"/>
    </location>
</feature>
<dbReference type="AlphaFoldDB" id="A0A238FIR4"/>
<feature type="binding site" evidence="5">
    <location>
        <position position="247"/>
    </location>
    <ligand>
        <name>Zn(2+)</name>
        <dbReference type="ChEBI" id="CHEBI:29105"/>
    </ligand>
</feature>
<evidence type="ECO:0000313" key="8">
    <source>
        <dbReference type="EMBL" id="SCV72041.1"/>
    </source>
</evidence>
<dbReference type="Gene3D" id="3.40.50.1220">
    <property type="entry name" value="TPP-binding domain"/>
    <property type="match status" value="1"/>
</dbReference>
<feature type="compositionally biased region" description="Gly residues" evidence="6">
    <location>
        <begin position="499"/>
        <end position="508"/>
    </location>
</feature>
<proteinExistence type="inferred from homology"/>
<feature type="active site" description="Proton acceptor" evidence="5">
    <location>
        <position position="214"/>
    </location>
</feature>
<dbReference type="STRING" id="269621.A0A238FIR4"/>
<keyword evidence="3" id="KW-0808">Transferase</keyword>
<keyword evidence="5" id="KW-0479">Metal-binding</keyword>
<feature type="compositionally biased region" description="Polar residues" evidence="6">
    <location>
        <begin position="111"/>
        <end position="128"/>
    </location>
</feature>
<feature type="region of interest" description="Disordered" evidence="6">
    <location>
        <begin position="95"/>
        <end position="128"/>
    </location>
</feature>
<feature type="domain" description="Deacetylase sirtuin-type" evidence="7">
    <location>
        <begin position="15"/>
        <end position="370"/>
    </location>
</feature>
<feature type="binding site" evidence="5">
    <location>
        <position position="225"/>
    </location>
    <ligand>
        <name>Zn(2+)</name>
        <dbReference type="ChEBI" id="CHEBI:29105"/>
    </ligand>
</feature>
<keyword evidence="4" id="KW-0520">NAD</keyword>
<dbReference type="GO" id="GO:0017136">
    <property type="term" value="F:histone deacetylase activity, NAD-dependent"/>
    <property type="evidence" value="ECO:0007669"/>
    <property type="project" value="TreeGrafter"/>
</dbReference>
<accession>A0A238FIR4</accession>
<dbReference type="PANTHER" id="PTHR11085">
    <property type="entry name" value="NAD-DEPENDENT PROTEIN DEACYLASE SIRTUIN-5, MITOCHONDRIAL-RELATED"/>
    <property type="match status" value="1"/>
</dbReference>
<protein>
    <submittedName>
        <fullName evidence="8">BQ2448_4735 protein</fullName>
    </submittedName>
</protein>
<dbReference type="SUPFAM" id="SSF52467">
    <property type="entry name" value="DHS-like NAD/FAD-binding domain"/>
    <property type="match status" value="1"/>
</dbReference>
<dbReference type="GO" id="GO:0046872">
    <property type="term" value="F:metal ion binding"/>
    <property type="evidence" value="ECO:0007669"/>
    <property type="project" value="UniProtKB-KW"/>
</dbReference>
<feature type="compositionally biased region" description="Basic residues" evidence="6">
    <location>
        <begin position="437"/>
        <end position="453"/>
    </location>
</feature>
<evidence type="ECO:0000256" key="6">
    <source>
        <dbReference type="SAM" id="MobiDB-lite"/>
    </source>
</evidence>
<dbReference type="OrthoDB" id="2919105at2759"/>
<organism evidence="8 9">
    <name type="scientific">Microbotryum intermedium</name>
    <dbReference type="NCBI Taxonomy" id="269621"/>
    <lineage>
        <taxon>Eukaryota</taxon>
        <taxon>Fungi</taxon>
        <taxon>Dikarya</taxon>
        <taxon>Basidiomycota</taxon>
        <taxon>Pucciniomycotina</taxon>
        <taxon>Microbotryomycetes</taxon>
        <taxon>Microbotryales</taxon>
        <taxon>Microbotryaceae</taxon>
        <taxon>Microbotryum</taxon>
    </lineage>
</organism>
<feature type="compositionally biased region" description="Low complexity" evidence="6">
    <location>
        <begin position="95"/>
        <end position="110"/>
    </location>
</feature>
<dbReference type="Gene3D" id="3.30.1600.10">
    <property type="entry name" value="SIR2/SIRT2 'Small Domain"/>
    <property type="match status" value="1"/>
</dbReference>
<dbReference type="EMBL" id="FMSP01000008">
    <property type="protein sequence ID" value="SCV72041.1"/>
    <property type="molecule type" value="Genomic_DNA"/>
</dbReference>
<gene>
    <name evidence="8" type="ORF">BQ2448_4735</name>
</gene>
<evidence type="ECO:0000256" key="3">
    <source>
        <dbReference type="ARBA" id="ARBA00022679"/>
    </source>
</evidence>
<reference evidence="9" key="1">
    <citation type="submission" date="2016-09" db="EMBL/GenBank/DDBJ databases">
        <authorList>
            <person name="Jeantristanb JTB J.-T."/>
            <person name="Ricardo R."/>
        </authorList>
    </citation>
    <scope>NUCLEOTIDE SEQUENCE [LARGE SCALE GENOMIC DNA]</scope>
</reference>
<dbReference type="InterPro" id="IPR026590">
    <property type="entry name" value="Ssirtuin_cat_dom"/>
</dbReference>
<dbReference type="GO" id="GO:0005634">
    <property type="term" value="C:nucleus"/>
    <property type="evidence" value="ECO:0007669"/>
    <property type="project" value="TreeGrafter"/>
</dbReference>